<accession>A0A0H3ABQ2</accession>
<dbReference type="Proteomes" id="UP000009173">
    <property type="component" value="Chromosome"/>
</dbReference>
<feature type="domain" description="PAS" evidence="1">
    <location>
        <begin position="122"/>
        <end position="192"/>
    </location>
</feature>
<feature type="domain" description="PAC" evidence="2">
    <location>
        <begin position="193"/>
        <end position="247"/>
    </location>
</feature>
<proteinExistence type="predicted"/>
<dbReference type="AlphaFoldDB" id="A0A0H3ABQ2"/>
<dbReference type="InterPro" id="IPR001610">
    <property type="entry name" value="PAC"/>
</dbReference>
<evidence type="ECO:0000313" key="4">
    <source>
        <dbReference type="EMBL" id="ABM29846.1"/>
    </source>
</evidence>
<reference evidence="5" key="1">
    <citation type="journal article" date="2009" name="Environ. Microbiol.">
        <title>Contribution of mobile genetic elements to Desulfovibrio vulgaris genome plasticity.</title>
        <authorList>
            <person name="Walker C.B."/>
            <person name="Stolyar S."/>
            <person name="Chivian D."/>
            <person name="Pinel N."/>
            <person name="Gabster J.A."/>
            <person name="Dehal P.S."/>
            <person name="He Z."/>
            <person name="Yang Z.K."/>
            <person name="Yen H.C."/>
            <person name="Zhou J."/>
            <person name="Wall J.D."/>
            <person name="Hazen T.C."/>
            <person name="Arkin A.P."/>
            <person name="Stahl D.A."/>
        </authorList>
    </citation>
    <scope>NUCLEOTIDE SEQUENCE [LARGE SCALE GENOMIC DNA]</scope>
    <source>
        <strain evidence="5">DP4</strain>
    </source>
</reference>
<dbReference type="KEGG" id="dvl:Dvul_2835"/>
<dbReference type="PROSITE" id="PS51832">
    <property type="entry name" value="HD_GYP"/>
    <property type="match status" value="1"/>
</dbReference>
<organism evidence="4 5">
    <name type="scientific">Nitratidesulfovibrio vulgaris (strain DP4)</name>
    <name type="common">Desulfovibrio vulgaris</name>
    <dbReference type="NCBI Taxonomy" id="391774"/>
    <lineage>
        <taxon>Bacteria</taxon>
        <taxon>Pseudomonadati</taxon>
        <taxon>Thermodesulfobacteriota</taxon>
        <taxon>Desulfovibrionia</taxon>
        <taxon>Desulfovibrionales</taxon>
        <taxon>Desulfovibrionaceae</taxon>
        <taxon>Nitratidesulfovibrio</taxon>
    </lineage>
</organism>
<feature type="domain" description="HD-GYP" evidence="3">
    <location>
        <begin position="252"/>
        <end position="447"/>
    </location>
</feature>
<dbReference type="NCBIfam" id="TIGR00229">
    <property type="entry name" value="sensory_box"/>
    <property type="match status" value="2"/>
</dbReference>
<dbReference type="SMART" id="SM00091">
    <property type="entry name" value="PAS"/>
    <property type="match status" value="2"/>
</dbReference>
<dbReference type="Pfam" id="PF13188">
    <property type="entry name" value="PAS_8"/>
    <property type="match status" value="1"/>
</dbReference>
<dbReference type="EMBL" id="CP000527">
    <property type="protein sequence ID" value="ABM29846.1"/>
    <property type="molecule type" value="Genomic_DNA"/>
</dbReference>
<dbReference type="PROSITE" id="PS50113">
    <property type="entry name" value="PAC"/>
    <property type="match status" value="1"/>
</dbReference>
<dbReference type="SMART" id="SM00471">
    <property type="entry name" value="HDc"/>
    <property type="match status" value="1"/>
</dbReference>
<dbReference type="RefSeq" id="WP_011793115.1">
    <property type="nucleotide sequence ID" value="NC_008751.1"/>
</dbReference>
<dbReference type="HOGENOM" id="CLU_000445_92_13_7"/>
<dbReference type="InterPro" id="IPR003607">
    <property type="entry name" value="HD/PDEase_dom"/>
</dbReference>
<dbReference type="Gene3D" id="3.30.450.20">
    <property type="entry name" value="PAS domain"/>
    <property type="match status" value="2"/>
</dbReference>
<dbReference type="Gene3D" id="1.10.3210.10">
    <property type="entry name" value="Hypothetical protein af1432"/>
    <property type="match status" value="1"/>
</dbReference>
<evidence type="ECO:0000313" key="5">
    <source>
        <dbReference type="Proteomes" id="UP000009173"/>
    </source>
</evidence>
<dbReference type="InterPro" id="IPR000014">
    <property type="entry name" value="PAS"/>
</dbReference>
<dbReference type="SUPFAM" id="SSF55785">
    <property type="entry name" value="PYP-like sensor domain (PAS domain)"/>
    <property type="match status" value="2"/>
</dbReference>
<dbReference type="CDD" id="cd00130">
    <property type="entry name" value="PAS"/>
    <property type="match status" value="1"/>
</dbReference>
<dbReference type="InterPro" id="IPR037522">
    <property type="entry name" value="HD_GYP_dom"/>
</dbReference>
<dbReference type="Pfam" id="PF13426">
    <property type="entry name" value="PAS_9"/>
    <property type="match status" value="1"/>
</dbReference>
<protein>
    <submittedName>
        <fullName evidence="4">Putative PAS/PAC sensor protein</fullName>
    </submittedName>
</protein>
<dbReference type="PROSITE" id="PS50112">
    <property type="entry name" value="PAS"/>
    <property type="match status" value="1"/>
</dbReference>
<evidence type="ECO:0000259" key="2">
    <source>
        <dbReference type="PROSITE" id="PS50113"/>
    </source>
</evidence>
<dbReference type="PANTHER" id="PTHR43155">
    <property type="entry name" value="CYCLIC DI-GMP PHOSPHODIESTERASE PA4108-RELATED"/>
    <property type="match status" value="1"/>
</dbReference>
<dbReference type="InterPro" id="IPR035965">
    <property type="entry name" value="PAS-like_dom_sf"/>
</dbReference>
<dbReference type="PANTHER" id="PTHR43155:SF2">
    <property type="entry name" value="CYCLIC DI-GMP PHOSPHODIESTERASE PA4108"/>
    <property type="match status" value="1"/>
</dbReference>
<dbReference type="NCBIfam" id="TIGR00277">
    <property type="entry name" value="HDIG"/>
    <property type="match status" value="1"/>
</dbReference>
<gene>
    <name evidence="4" type="ordered locus">Dvul_2835</name>
</gene>
<name>A0A0H3ABQ2_NITV4</name>
<dbReference type="InterPro" id="IPR000700">
    <property type="entry name" value="PAS-assoc_C"/>
</dbReference>
<dbReference type="InterPro" id="IPR006675">
    <property type="entry name" value="HDIG_dom"/>
</dbReference>
<dbReference type="CDD" id="cd00077">
    <property type="entry name" value="HDc"/>
    <property type="match status" value="1"/>
</dbReference>
<dbReference type="SMART" id="SM00086">
    <property type="entry name" value="PAC"/>
    <property type="match status" value="2"/>
</dbReference>
<dbReference type="SUPFAM" id="SSF109604">
    <property type="entry name" value="HD-domain/PDEase-like"/>
    <property type="match status" value="1"/>
</dbReference>
<evidence type="ECO:0000259" key="3">
    <source>
        <dbReference type="PROSITE" id="PS51832"/>
    </source>
</evidence>
<sequence>MGLDTRYRAIFKSLPQPAFVIDGGRRILDCNGAAVRMLGVAPSCHIGDRLETCLPGLEPDELAPCGPTEFERRWNMHGEERHFRVRVAPVLEQERRPPAVDSGNGAVVVITDITERRRQLSERLRLGAMVEFIDDAIVAFDGEGRITAWNPGAERTYGYRRDEVVGQDVMLLMPRDRKYEAVGLHDRVLRGGETVRVETLRRRAGGEVFPVSLTLSPVQDDAGRIVGVSALARDITDRWRLQEARARHLGDLRGALAGTVRALSRAAGLRDSYTALHQQRVARLAVAVGQELGMGAASLETLETASLLHDIGKVSIPAEVLVKPLKLTTLEMALVRSHVEQGWEVLHDVPFSGPVAEVVYQHHERLDGTGYPRGLRGDAILQEARIVTVCDVVEAMSSHRPYRPALGVEVALAEVERHAGTRYAPEVVAALRRVLDTPDGGLRRELAETFSD</sequence>
<evidence type="ECO:0000259" key="1">
    <source>
        <dbReference type="PROSITE" id="PS50112"/>
    </source>
</evidence>
<dbReference type="Pfam" id="PF13487">
    <property type="entry name" value="HD_5"/>
    <property type="match status" value="1"/>
</dbReference>